<reference evidence="18 19" key="1">
    <citation type="submission" date="2024-01" db="EMBL/GenBank/DDBJ databases">
        <title>A draft genome for the cacao thread blight pathogen Marasmiellus scandens.</title>
        <authorList>
            <person name="Baruah I.K."/>
            <person name="Leung J."/>
            <person name="Bukari Y."/>
            <person name="Amoako-Attah I."/>
            <person name="Meinhardt L.W."/>
            <person name="Bailey B.A."/>
            <person name="Cohen S.P."/>
        </authorList>
    </citation>
    <scope>NUCLEOTIDE SEQUENCE [LARGE SCALE GENOMIC DNA]</scope>
    <source>
        <strain evidence="18 19">GH-19</strain>
    </source>
</reference>
<evidence type="ECO:0000256" key="12">
    <source>
        <dbReference type="ARBA" id="ARBA00022786"/>
    </source>
</evidence>
<evidence type="ECO:0000256" key="16">
    <source>
        <dbReference type="SAM" id="MobiDB-lite"/>
    </source>
</evidence>
<dbReference type="InterPro" id="IPR011016">
    <property type="entry name" value="Znf_RING-CH"/>
</dbReference>
<keyword evidence="7" id="KW-0963">Cytoplasm</keyword>
<feature type="compositionally biased region" description="Acidic residues" evidence="16">
    <location>
        <begin position="475"/>
        <end position="496"/>
    </location>
</feature>
<dbReference type="PANTHER" id="PTHR12389:SF0">
    <property type="entry name" value="E3 UBIQUITIN-PROTEIN LIGASE LISTERIN"/>
    <property type="match status" value="1"/>
</dbReference>
<dbReference type="Pfam" id="PF22999">
    <property type="entry name" value="LTN1_E3_ligase_6th"/>
    <property type="match status" value="1"/>
</dbReference>
<comment type="function">
    <text evidence="15">E3 ubiquitin-protein ligase. Component of the ribosome quality control complex (RQC), a ribosome-associated complex that mediates ubiquitination and extraction of incompletely synthesized nascent chains for proteasomal degradation.</text>
</comment>
<dbReference type="Pfam" id="PF22958">
    <property type="entry name" value="Ltn1_1st"/>
    <property type="match status" value="1"/>
</dbReference>
<dbReference type="Proteomes" id="UP001498398">
    <property type="component" value="Unassembled WGS sequence"/>
</dbReference>
<keyword evidence="19" id="KW-1185">Reference proteome</keyword>
<keyword evidence="13 15" id="KW-0862">Zinc</keyword>
<dbReference type="CDD" id="cd16491">
    <property type="entry name" value="RING-CH-C4HC3_LTN1"/>
    <property type="match status" value="1"/>
</dbReference>
<evidence type="ECO:0000256" key="11">
    <source>
        <dbReference type="ARBA" id="ARBA00022771"/>
    </source>
</evidence>
<feature type="compositionally biased region" description="Polar residues" evidence="16">
    <location>
        <begin position="1"/>
        <end position="13"/>
    </location>
</feature>
<dbReference type="SUPFAM" id="SSF48371">
    <property type="entry name" value="ARM repeat"/>
    <property type="match status" value="1"/>
</dbReference>
<comment type="caution">
    <text evidence="18">The sequence shown here is derived from an EMBL/GenBank/DDBJ whole genome shotgun (WGS) entry which is preliminary data.</text>
</comment>
<dbReference type="PANTHER" id="PTHR12389">
    <property type="entry name" value="ZINC FINGER PROTEIN 294"/>
    <property type="match status" value="1"/>
</dbReference>
<dbReference type="InterPro" id="IPR001841">
    <property type="entry name" value="Znf_RING"/>
</dbReference>
<evidence type="ECO:0000256" key="9">
    <source>
        <dbReference type="ARBA" id="ARBA00022723"/>
    </source>
</evidence>
<keyword evidence="10" id="KW-0677">Repeat</keyword>
<name>A0ABR1IS13_9AGAR</name>
<keyword evidence="11 14" id="KW-0863">Zinc-finger</keyword>
<evidence type="ECO:0000256" key="10">
    <source>
        <dbReference type="ARBA" id="ARBA00022737"/>
    </source>
</evidence>
<feature type="region of interest" description="Disordered" evidence="16">
    <location>
        <begin position="253"/>
        <end position="293"/>
    </location>
</feature>
<keyword evidence="9 15" id="KW-0479">Metal-binding</keyword>
<protein>
    <recommendedName>
        <fullName evidence="6 15">E3 ubiquitin-protein ligase listerin</fullName>
        <ecNumber evidence="5 15">2.3.2.27</ecNumber>
    </recommendedName>
    <alternativeName>
        <fullName evidence="15">RING-type E3 ubiquitin transferase listerin</fullName>
    </alternativeName>
</protein>
<dbReference type="SMART" id="SM00744">
    <property type="entry name" value="RINGv"/>
    <property type="match status" value="1"/>
</dbReference>
<evidence type="ECO:0000256" key="13">
    <source>
        <dbReference type="ARBA" id="ARBA00022833"/>
    </source>
</evidence>
<feature type="domain" description="RING-type" evidence="17">
    <location>
        <begin position="1847"/>
        <end position="1894"/>
    </location>
</feature>
<dbReference type="Pfam" id="PF13639">
    <property type="entry name" value="zf-RING_2"/>
    <property type="match status" value="1"/>
</dbReference>
<feature type="region of interest" description="Disordered" evidence="16">
    <location>
        <begin position="467"/>
        <end position="502"/>
    </location>
</feature>
<dbReference type="InterPro" id="IPR039795">
    <property type="entry name" value="LTN1/Rkr1"/>
</dbReference>
<evidence type="ECO:0000256" key="3">
    <source>
        <dbReference type="ARBA" id="ARBA00004906"/>
    </source>
</evidence>
<dbReference type="SMART" id="SM01197">
    <property type="entry name" value="FANCL_C"/>
    <property type="match status" value="1"/>
</dbReference>
<comment type="pathway">
    <text evidence="3 15">Protein modification; protein ubiquitination.</text>
</comment>
<dbReference type="PROSITE" id="PS50089">
    <property type="entry name" value="ZF_RING_2"/>
    <property type="match status" value="1"/>
</dbReference>
<dbReference type="EC" id="2.3.2.27" evidence="5 15"/>
<dbReference type="Pfam" id="PF23009">
    <property type="entry name" value="UBC_like"/>
    <property type="match status" value="1"/>
</dbReference>
<evidence type="ECO:0000256" key="5">
    <source>
        <dbReference type="ARBA" id="ARBA00012483"/>
    </source>
</evidence>
<evidence type="ECO:0000256" key="2">
    <source>
        <dbReference type="ARBA" id="ARBA00004514"/>
    </source>
</evidence>
<comment type="similarity">
    <text evidence="4 15">Belongs to the LTN1 family.</text>
</comment>
<evidence type="ECO:0000256" key="1">
    <source>
        <dbReference type="ARBA" id="ARBA00000900"/>
    </source>
</evidence>
<evidence type="ECO:0000256" key="15">
    <source>
        <dbReference type="RuleBase" id="RU367090"/>
    </source>
</evidence>
<evidence type="ECO:0000256" key="6">
    <source>
        <dbReference type="ARBA" id="ARBA00017157"/>
    </source>
</evidence>
<dbReference type="InterPro" id="IPR054477">
    <property type="entry name" value="LTN1_E3_ligase_6th"/>
</dbReference>
<evidence type="ECO:0000256" key="8">
    <source>
        <dbReference type="ARBA" id="ARBA00022679"/>
    </source>
</evidence>
<dbReference type="InterPro" id="IPR013083">
    <property type="entry name" value="Znf_RING/FYVE/PHD"/>
</dbReference>
<dbReference type="InterPro" id="IPR054476">
    <property type="entry name" value="Ltn1_N"/>
</dbReference>
<dbReference type="Gene3D" id="3.30.40.10">
    <property type="entry name" value="Zinc/RING finger domain, C3HC4 (zinc finger)"/>
    <property type="match status" value="1"/>
</dbReference>
<evidence type="ECO:0000313" key="19">
    <source>
        <dbReference type="Proteomes" id="UP001498398"/>
    </source>
</evidence>
<evidence type="ECO:0000259" key="17">
    <source>
        <dbReference type="PROSITE" id="PS50089"/>
    </source>
</evidence>
<evidence type="ECO:0000256" key="7">
    <source>
        <dbReference type="ARBA" id="ARBA00022490"/>
    </source>
</evidence>
<organism evidence="18 19">
    <name type="scientific">Marasmiellus scandens</name>
    <dbReference type="NCBI Taxonomy" id="2682957"/>
    <lineage>
        <taxon>Eukaryota</taxon>
        <taxon>Fungi</taxon>
        <taxon>Dikarya</taxon>
        <taxon>Basidiomycota</taxon>
        <taxon>Agaricomycotina</taxon>
        <taxon>Agaricomycetes</taxon>
        <taxon>Agaricomycetidae</taxon>
        <taxon>Agaricales</taxon>
        <taxon>Marasmiineae</taxon>
        <taxon>Omphalotaceae</taxon>
        <taxon>Marasmiellus</taxon>
    </lineage>
</organism>
<accession>A0ABR1IS13</accession>
<evidence type="ECO:0000256" key="14">
    <source>
        <dbReference type="PROSITE-ProRule" id="PRU00175"/>
    </source>
</evidence>
<dbReference type="InterPro" id="IPR054478">
    <property type="entry name" value="LTN1_UBC"/>
</dbReference>
<feature type="region of interest" description="Disordered" evidence="16">
    <location>
        <begin position="1"/>
        <end position="72"/>
    </location>
</feature>
<proteinExistence type="inferred from homology"/>
<dbReference type="InterPro" id="IPR039804">
    <property type="entry name" value="RING-CH-C4HC3_LTN1"/>
</dbReference>
<dbReference type="SUPFAM" id="SSF57850">
    <property type="entry name" value="RING/U-box"/>
    <property type="match status" value="1"/>
</dbReference>
<evidence type="ECO:0000256" key="4">
    <source>
        <dbReference type="ARBA" id="ARBA00007997"/>
    </source>
</evidence>
<dbReference type="EMBL" id="JBANRG010000071">
    <property type="protein sequence ID" value="KAK7439775.1"/>
    <property type="molecule type" value="Genomic_DNA"/>
</dbReference>
<feature type="compositionally biased region" description="Basic and acidic residues" evidence="16">
    <location>
        <begin position="31"/>
        <end position="58"/>
    </location>
</feature>
<dbReference type="InterPro" id="IPR016024">
    <property type="entry name" value="ARM-type_fold"/>
</dbReference>
<keyword evidence="12 15" id="KW-0833">Ubl conjugation pathway</keyword>
<gene>
    <name evidence="18" type="ORF">VKT23_017349</name>
</gene>
<comment type="catalytic activity">
    <reaction evidence="1 15">
        <text>S-ubiquitinyl-[E2 ubiquitin-conjugating enzyme]-L-cysteine + [acceptor protein]-L-lysine = [E2 ubiquitin-conjugating enzyme]-L-cysteine + N(6)-ubiquitinyl-[acceptor protein]-L-lysine.</text>
        <dbReference type="EC" id="2.3.2.27"/>
    </reaction>
</comment>
<comment type="subcellular location">
    <subcellularLocation>
        <location evidence="2">Cytoplasm</location>
        <location evidence="2">Cytosol</location>
    </subcellularLocation>
</comment>
<comment type="subunit">
    <text evidence="15">Component of the ribosome quality control complex (RQC).</text>
</comment>
<evidence type="ECO:0000313" key="18">
    <source>
        <dbReference type="EMBL" id="KAK7439775.1"/>
    </source>
</evidence>
<keyword evidence="8 15" id="KW-0808">Transferase</keyword>
<sequence>MVKGNPKSSASSATRKKHARKAVAGVAEEPIPSKDQKPNKKEKGEKGGKKGSKKEPRQKVYIPPVKPTPVQPDPLETTGLAHRLPPELLVVLRSLAKKAAVTKTKALEDLQVGWVNKVDECEDVLLDMVPVWLHHIPALFIHPLRRIRHLAAELHRSLLQISSIRDQIVFSLTESLEEDQVSSIVGAWCITVFDIDRAVSSASSESWNRHLVSLLSEPHSGRALLTFLDSFIRRAVLDPVGIYAYLNPAPPSALLPPPGKKGPGGRPLPASRSGTETPDGGERSKADAVEESETDRKARIRVGALGSIKWILGVSRCISPVSAFFLINLTENHPESESENLSFFTNPALWSILHHASKPPFSFDIEGFGSGQPIVRRTGWSFVASVLKAFRGKRAFIHFYSTFSRLECTQAANTAYFNEILPIMSTAVLRSAFVEQDTAVQVAMWQPLLVFLKEVRDAWQLEMTFSAKQRQTEGREEEEEEENEDGEDGEDGEEETTNAKGEKDIRRQLVSLAYLDFLQFLQLGCSGSPIQGYPTVVIILSTIPSEVLASTARSLSASTSEANAYPSPLNDLFTSFWAAIDGRALSSLQRSTASDAFLSSLLECIVFLIRRIWRDLSATGGDHGTGKHASLLLSLPENPDQNKDGDALARLQRFIETQTKRVWTELSEKTLKVDEKVAAGYLERTLLDLAELDSGSDAGGALYRVAWGALASGIKDKAKTCEGLVSTVFSVFLRGDEKQRGNRDKAKQILETSAKELLREVLQKTLRECEVYLTTADDGEEKAEDKNEDAEKALLLLVALMQTFGSMLFVEDALAQRIDTLIISNAYTLLSKSTSTSSTLFTTYLIHRKDESKGLECWQSLLGDIAATQTPPIAVLSRAFTALASVEDSVSRILHPKNDELDGLVGRLLAESLNRVATGGPASLLKRILERPSPILSRPGYQHLVQSLTSAFSLQVDSALRSKEVAMDSFDVVLDLLSVGLATSKTKADDDESLMLSVLPDVFLLGYLFSKTTGSQESGVFAKAKKIWDDWPHDSLNVTEGVYVQLKERLKEILVDTQVRFSPGQIVQTLSDLSRNCPIDPIHDLLPPQTQFDKLLDLLPPDPIDPSLAVLDPLIPPSSCFSQASEDEDATTPPSYDTYGYSSYARLIIALVHIILDIDRQLSRKKENMWLLGHLLAAEMYAEDLINVPEGKSVVFSSAAIISSSTVNDESMSEAELDLAEVIVRIQQIVTYVLTSATMEGWRTRALGVLDGKGSVGELESHAKFLVDVVQRSLHKDTSRECRVLYSVLQHILDDVDKEEAEAWILFARKIEKSAPETCMTIVAAISRFCPSPPRLERYRNELAASLLGISSSKADTEGLLALRKLAAAAPDPDSDIAFLPPQRAVNVIKSCEQWISSDEDIGEEVECAMTLTFFHLAPILQSVPGGHWAFIFDVVENNLESCSLVDNDTLVTLARTLRLVILIRDLASTNKELRVDWVERETAVLTLVRNFATSQLESKQPSAPISACRELILSIVQDLPSGLIDHETLPKMCHLLLDPSADVQKMAYQLLQQAAKKWTEHLVVEAGVDTEETVKVELPDELMVILQQSLSFDFEENEQQDQNLFGHFLGWMLLFDLFADTSLKVRVGYIDQLRNSGVIGTHFIPGIFEFLGLNQGIVKAFKLDRWAVDEYFINFYEPGPSHFFSLKVLAAHLYYRALLTVPSLIHAWVLDCKDRQLSSAVATYTSTHFSPLIIKAELAHVKDPESTLELADENLSIKVASLTNEVAASYLVDEHQLEIRLKIPTDWPLHRVEIKDVKRVGVDENRWRAWILAVQQTIWAQNGRIVDGLALFKKNVTLHFEGQVECAICYSIISVMDGSLPKKPCKTCRNRFHAGCLYKWFNSSHSSSCPLCRSDILH</sequence>